<dbReference type="RefSeq" id="WP_147389611.1">
    <property type="nucleotide sequence ID" value="NZ_AQHF01000025.1"/>
</dbReference>
<evidence type="ECO:0000313" key="1">
    <source>
        <dbReference type="EMBL" id="MBE0347040.1"/>
    </source>
</evidence>
<protein>
    <recommendedName>
        <fullName evidence="3">Phage tail protein</fullName>
    </recommendedName>
</protein>
<name>A0A8I0T4J6_9GAMM</name>
<evidence type="ECO:0000313" key="2">
    <source>
        <dbReference type="Proteomes" id="UP000660708"/>
    </source>
</evidence>
<organism evidence="1 2">
    <name type="scientific">Pseudoalteromonas peptidolytica F12-50-A1</name>
    <dbReference type="NCBI Taxonomy" id="1315280"/>
    <lineage>
        <taxon>Bacteria</taxon>
        <taxon>Pseudomonadati</taxon>
        <taxon>Pseudomonadota</taxon>
        <taxon>Gammaproteobacteria</taxon>
        <taxon>Alteromonadales</taxon>
        <taxon>Pseudoalteromonadaceae</taxon>
        <taxon>Pseudoalteromonas</taxon>
    </lineage>
</organism>
<dbReference type="AlphaFoldDB" id="A0A8I0T4J6"/>
<dbReference type="Pfam" id="PF09684">
    <property type="entry name" value="Tail_P2_I"/>
    <property type="match status" value="1"/>
</dbReference>
<sequence length="301" mass="34035">MTLLPPNHTELQQHLQQSVTVSDDIDPGISSLSGFKAEPHINLLMWLVWEYGLEAILPYSQDLRETLKQGLVWQRLRGTPKSLDMALNWLNFEDAELELRPPGRHFYRYQLSAGKIPGDKAFKDIHQLLGLSAPVRAKLSRVYHDYDVRELRLSTGAFGQLLSDVSGVAFYDGEQVLCKASFGRRHQHGVAPGQIKAATQLSRTHSQRNHYFSAKRLSAYKLSDKDPSRLPVSTARVRLLSSHRVWSTRSWQGKWQQRWGVHDVAGGMPCKVSLKHSQVTSATNAILQAAGSFKVSIIYRR</sequence>
<dbReference type="EMBL" id="AQHF01000025">
    <property type="protein sequence ID" value="MBE0347040.1"/>
    <property type="molecule type" value="Genomic_DNA"/>
</dbReference>
<dbReference type="Proteomes" id="UP000660708">
    <property type="component" value="Unassembled WGS sequence"/>
</dbReference>
<keyword evidence="2" id="KW-1185">Reference proteome</keyword>
<dbReference type="InterPro" id="IPR006521">
    <property type="entry name" value="Tail_protein_I"/>
</dbReference>
<evidence type="ECO:0008006" key="3">
    <source>
        <dbReference type="Google" id="ProtNLM"/>
    </source>
</evidence>
<reference evidence="1 2" key="1">
    <citation type="submission" date="2015-06" db="EMBL/GenBank/DDBJ databases">
        <title>Genome sequence of Pseudoalteromonas peptidolytica.</title>
        <authorList>
            <person name="Xie B.-B."/>
            <person name="Rong J.-C."/>
            <person name="Qin Q.-L."/>
            <person name="Zhang Y.-Z."/>
        </authorList>
    </citation>
    <scope>NUCLEOTIDE SEQUENCE [LARGE SCALE GENOMIC DNA]</scope>
    <source>
        <strain evidence="1 2">F12-50-A1</strain>
    </source>
</reference>
<proteinExistence type="predicted"/>
<accession>A0A8I0T4J6</accession>
<comment type="caution">
    <text evidence="1">The sequence shown here is derived from an EMBL/GenBank/DDBJ whole genome shotgun (WGS) entry which is preliminary data.</text>
</comment>
<gene>
    <name evidence="1" type="ORF">PPEP_a4031</name>
</gene>